<gene>
    <name evidence="3" type="ORF">J2S63_002610</name>
</gene>
<reference evidence="3 4" key="1">
    <citation type="submission" date="2023-07" db="EMBL/GenBank/DDBJ databases">
        <title>Sequencing the genomes of 1000 actinobacteria strains.</title>
        <authorList>
            <person name="Klenk H.-P."/>
        </authorList>
    </citation>
    <scope>NUCLEOTIDE SEQUENCE [LARGE SCALE GENOMIC DNA]</scope>
    <source>
        <strain evidence="3 4">DSM 19426</strain>
    </source>
</reference>
<dbReference type="RefSeq" id="WP_310302960.1">
    <property type="nucleotide sequence ID" value="NZ_BAAAPS010000010.1"/>
</dbReference>
<dbReference type="PANTHER" id="PTHR30204:SF93">
    <property type="entry name" value="HTH MERR-TYPE DOMAIN-CONTAINING PROTEIN"/>
    <property type="match status" value="1"/>
</dbReference>
<accession>A0ABU2BXE2</accession>
<evidence type="ECO:0000259" key="2">
    <source>
        <dbReference type="PROSITE" id="PS50937"/>
    </source>
</evidence>
<organism evidence="3 4">
    <name type="scientific">Nocardioides marmoribigeumensis</name>
    <dbReference type="NCBI Taxonomy" id="433649"/>
    <lineage>
        <taxon>Bacteria</taxon>
        <taxon>Bacillati</taxon>
        <taxon>Actinomycetota</taxon>
        <taxon>Actinomycetes</taxon>
        <taxon>Propionibacteriales</taxon>
        <taxon>Nocardioidaceae</taxon>
        <taxon>Nocardioides</taxon>
    </lineage>
</organism>
<dbReference type="GO" id="GO:0003677">
    <property type="term" value="F:DNA binding"/>
    <property type="evidence" value="ECO:0007669"/>
    <property type="project" value="UniProtKB-KW"/>
</dbReference>
<dbReference type="InterPro" id="IPR000551">
    <property type="entry name" value="MerR-type_HTH_dom"/>
</dbReference>
<protein>
    <submittedName>
        <fullName evidence="3">DNA-binding transcriptional MerR regulator</fullName>
    </submittedName>
</protein>
<keyword evidence="1 3" id="KW-0238">DNA-binding</keyword>
<dbReference type="Gene3D" id="1.10.1660.10">
    <property type="match status" value="1"/>
</dbReference>
<evidence type="ECO:0000256" key="1">
    <source>
        <dbReference type="ARBA" id="ARBA00023125"/>
    </source>
</evidence>
<evidence type="ECO:0000313" key="4">
    <source>
        <dbReference type="Proteomes" id="UP001183648"/>
    </source>
</evidence>
<name>A0ABU2BXE2_9ACTN</name>
<dbReference type="Proteomes" id="UP001183648">
    <property type="component" value="Unassembled WGS sequence"/>
</dbReference>
<evidence type="ECO:0000313" key="3">
    <source>
        <dbReference type="EMBL" id="MDR7363057.1"/>
    </source>
</evidence>
<feature type="domain" description="HTH merR-type" evidence="2">
    <location>
        <begin position="15"/>
        <end position="83"/>
    </location>
</feature>
<dbReference type="InterPro" id="IPR009061">
    <property type="entry name" value="DNA-bd_dom_put_sf"/>
</dbReference>
<dbReference type="Pfam" id="PF13411">
    <property type="entry name" value="MerR_1"/>
    <property type="match status" value="1"/>
</dbReference>
<dbReference type="SMART" id="SM00422">
    <property type="entry name" value="HTH_MERR"/>
    <property type="match status" value="1"/>
</dbReference>
<dbReference type="SUPFAM" id="SSF46955">
    <property type="entry name" value="Putative DNA-binding domain"/>
    <property type="match status" value="1"/>
</dbReference>
<dbReference type="PRINTS" id="PR00040">
    <property type="entry name" value="HTHMERR"/>
</dbReference>
<dbReference type="InterPro" id="IPR047057">
    <property type="entry name" value="MerR_fam"/>
</dbReference>
<proteinExistence type="predicted"/>
<sequence>MTEAVGAHEQPGDALLTIDELALSTGLTVRTTRYYASLGLLPTPVRRGRMAYYGPSHLARLHLVRALQDHGFTLAAIERYLENVPMDATPEELAVQRALLTAWKPQPGETVTRERLDEIAGRPLSEEDVEWLLKVGAVRRNADGTLRAIPLVAKAVETLDLGTPIEALQESNVAVRRHMGELADELTAILQRTIVPQFQREDLSMADAERLERTMANLRDLTLEAIVTAFQRAADQVASKSMTLDGPVGLPPR</sequence>
<keyword evidence="4" id="KW-1185">Reference proteome</keyword>
<dbReference type="EMBL" id="JAVDYG010000001">
    <property type="protein sequence ID" value="MDR7363057.1"/>
    <property type="molecule type" value="Genomic_DNA"/>
</dbReference>
<dbReference type="PANTHER" id="PTHR30204">
    <property type="entry name" value="REDOX-CYCLING DRUG-SENSING TRANSCRIPTIONAL ACTIVATOR SOXR"/>
    <property type="match status" value="1"/>
</dbReference>
<dbReference type="PROSITE" id="PS50937">
    <property type="entry name" value="HTH_MERR_2"/>
    <property type="match status" value="1"/>
</dbReference>
<comment type="caution">
    <text evidence="3">The sequence shown here is derived from an EMBL/GenBank/DDBJ whole genome shotgun (WGS) entry which is preliminary data.</text>
</comment>